<proteinExistence type="predicted"/>
<reference evidence="2 3" key="1">
    <citation type="submission" date="2023-07" db="EMBL/GenBank/DDBJ databases">
        <title>Genomic Encyclopedia of Type Strains, Phase IV (KMG-IV): sequencing the most valuable type-strain genomes for metagenomic binning, comparative biology and taxonomic classification.</title>
        <authorList>
            <person name="Goeker M."/>
        </authorList>
    </citation>
    <scope>NUCLEOTIDE SEQUENCE [LARGE SCALE GENOMIC DNA]</scope>
    <source>
        <strain evidence="2 3">DSM 18695</strain>
    </source>
</reference>
<protein>
    <submittedName>
        <fullName evidence="2">LAS superfamily LD-carboxypeptidase LdcB</fullName>
    </submittedName>
</protein>
<dbReference type="InterPro" id="IPR052179">
    <property type="entry name" value="DD-CPase-like"/>
</dbReference>
<dbReference type="Proteomes" id="UP001228905">
    <property type="component" value="Unassembled WGS sequence"/>
</dbReference>
<evidence type="ECO:0000313" key="3">
    <source>
        <dbReference type="Proteomes" id="UP001228905"/>
    </source>
</evidence>
<dbReference type="InterPro" id="IPR003709">
    <property type="entry name" value="VanY-like_core_dom"/>
</dbReference>
<evidence type="ECO:0000313" key="2">
    <source>
        <dbReference type="EMBL" id="MDQ0463364.1"/>
    </source>
</evidence>
<dbReference type="InterPro" id="IPR009045">
    <property type="entry name" value="Zn_M74/Hedgehog-like"/>
</dbReference>
<keyword evidence="3" id="KW-1185">Reference proteome</keyword>
<feature type="domain" description="D-alanyl-D-alanine carboxypeptidase-like core" evidence="1">
    <location>
        <begin position="245"/>
        <end position="308"/>
    </location>
</feature>
<dbReference type="Pfam" id="PF02557">
    <property type="entry name" value="VanY"/>
    <property type="match status" value="1"/>
</dbReference>
<dbReference type="Gene3D" id="3.30.1380.10">
    <property type="match status" value="1"/>
</dbReference>
<sequence length="313" mass="34016">MKRFLWICLIAGLGLGGFLWWSNSRLAPEVQAATSARLAEVRAAPNSTLTLAGGPGVVSPCIGRPRFATAASQNAMNLNNLAWSPFRRPEMGWRTYAPMVASEIGSDCPYDSQVFADRLAGWQAAHGLPASGVLDAASFDVMRVIWHRRRPFVQLSRSGCPAAPDPASLATIPATMTYGSRPMLLRADALAALKRMTADARAADPAIARDRQALLVFSAFRAPVDDDLRCLTEGNCDNIGRTTCSAHRTGLAVDIVVGARPGGRVDSAEDANRRFQSQTPAYRWLVRNARRYGFVPYVYEPWHWEWAGAGLGA</sequence>
<organism evidence="2 3">
    <name type="scientific">Caulobacter ginsengisoli</name>
    <dbReference type="NCBI Taxonomy" id="400775"/>
    <lineage>
        <taxon>Bacteria</taxon>
        <taxon>Pseudomonadati</taxon>
        <taxon>Pseudomonadota</taxon>
        <taxon>Alphaproteobacteria</taxon>
        <taxon>Caulobacterales</taxon>
        <taxon>Caulobacteraceae</taxon>
        <taxon>Caulobacter</taxon>
    </lineage>
</organism>
<comment type="caution">
    <text evidence="2">The sequence shown here is derived from an EMBL/GenBank/DDBJ whole genome shotgun (WGS) entry which is preliminary data.</text>
</comment>
<dbReference type="EMBL" id="JAUSVS010000002">
    <property type="protein sequence ID" value="MDQ0463364.1"/>
    <property type="molecule type" value="Genomic_DNA"/>
</dbReference>
<gene>
    <name evidence="2" type="ORF">QO010_001135</name>
</gene>
<evidence type="ECO:0000259" key="1">
    <source>
        <dbReference type="Pfam" id="PF02557"/>
    </source>
</evidence>
<dbReference type="PANTHER" id="PTHR34385">
    <property type="entry name" value="D-ALANYL-D-ALANINE CARBOXYPEPTIDASE"/>
    <property type="match status" value="1"/>
</dbReference>
<accession>A0ABU0IQR6</accession>
<name>A0ABU0IQR6_9CAUL</name>
<dbReference type="RefSeq" id="WP_307347170.1">
    <property type="nucleotide sequence ID" value="NZ_JAUSVS010000002.1"/>
</dbReference>
<dbReference type="PANTHER" id="PTHR34385:SF1">
    <property type="entry name" value="PEPTIDOGLYCAN L-ALANYL-D-GLUTAMATE ENDOPEPTIDASE CWLK"/>
    <property type="match status" value="1"/>
</dbReference>
<dbReference type="SUPFAM" id="SSF55166">
    <property type="entry name" value="Hedgehog/DD-peptidase"/>
    <property type="match status" value="1"/>
</dbReference>